<comment type="caution">
    <text evidence="1">The sequence shown here is derived from an EMBL/GenBank/DDBJ whole genome shotgun (WGS) entry which is preliminary data.</text>
</comment>
<protein>
    <submittedName>
        <fullName evidence="1">Uncharacterized protein</fullName>
    </submittedName>
</protein>
<sequence length="189" mass="20580">MFFDFLNKKTKNIEEPESSNELAMGCACEPCEATADCSSTVTFTFQTCMRGPAPDVGTFVPIEFLDDNLTCVIERCHALVQVPDPCNPTDPSRKIPCTVCLNRYRYVGCIDFIANIPRKGREVFACFSGCELIDRIRCYSCADDCRTCPPAAGFIQPGATAQVTSINCTSGDLAIVTVTVTLNLTNPCS</sequence>
<accession>A0ABN1J2X9</accession>
<dbReference type="RefSeq" id="WP_343770087.1">
    <property type="nucleotide sequence ID" value="NZ_BAAACF010000003.1"/>
</dbReference>
<organism evidence="1 2">
    <name type="scientific">Clostridium malenominatum</name>
    <dbReference type="NCBI Taxonomy" id="1539"/>
    <lineage>
        <taxon>Bacteria</taxon>
        <taxon>Bacillati</taxon>
        <taxon>Bacillota</taxon>
        <taxon>Clostridia</taxon>
        <taxon>Eubacteriales</taxon>
        <taxon>Clostridiaceae</taxon>
        <taxon>Clostridium</taxon>
    </lineage>
</organism>
<name>A0ABN1J2X9_9CLOT</name>
<proteinExistence type="predicted"/>
<dbReference type="Proteomes" id="UP001500339">
    <property type="component" value="Unassembled WGS sequence"/>
</dbReference>
<dbReference type="EMBL" id="BAAACF010000003">
    <property type="protein sequence ID" value="GAA0727176.1"/>
    <property type="molecule type" value="Genomic_DNA"/>
</dbReference>
<keyword evidence="2" id="KW-1185">Reference proteome</keyword>
<reference evidence="1 2" key="1">
    <citation type="journal article" date="2019" name="Int. J. Syst. Evol. Microbiol.">
        <title>The Global Catalogue of Microorganisms (GCM) 10K type strain sequencing project: providing services to taxonomists for standard genome sequencing and annotation.</title>
        <authorList>
            <consortium name="The Broad Institute Genomics Platform"/>
            <consortium name="The Broad Institute Genome Sequencing Center for Infectious Disease"/>
            <person name="Wu L."/>
            <person name="Ma J."/>
        </authorList>
    </citation>
    <scope>NUCLEOTIDE SEQUENCE [LARGE SCALE GENOMIC DNA]</scope>
    <source>
        <strain evidence="1 2">JCM 1405</strain>
    </source>
</reference>
<evidence type="ECO:0000313" key="2">
    <source>
        <dbReference type="Proteomes" id="UP001500339"/>
    </source>
</evidence>
<gene>
    <name evidence="1" type="ORF">GCM10008905_24470</name>
</gene>
<evidence type="ECO:0000313" key="1">
    <source>
        <dbReference type="EMBL" id="GAA0727176.1"/>
    </source>
</evidence>